<feature type="region of interest" description="Disordered" evidence="5">
    <location>
        <begin position="307"/>
        <end position="327"/>
    </location>
</feature>
<keyword evidence="7" id="KW-1185">Reference proteome</keyword>
<comment type="subcellular location">
    <subcellularLocation>
        <location evidence="1">Cytoplasm</location>
    </subcellularLocation>
</comment>
<feature type="region of interest" description="Disordered" evidence="5">
    <location>
        <begin position="1"/>
        <end position="38"/>
    </location>
</feature>
<dbReference type="AlphaFoldDB" id="A0A1A9ZX24"/>
<accession>A0A1A9ZX24</accession>
<reference evidence="6" key="2">
    <citation type="submission" date="2020-05" db="UniProtKB">
        <authorList>
            <consortium name="EnsemblMetazoa"/>
        </authorList>
    </citation>
    <scope>IDENTIFICATION</scope>
    <source>
        <strain evidence="6">IAEA</strain>
    </source>
</reference>
<name>A0A1A9ZX24_GLOPL</name>
<keyword evidence="3" id="KW-0677">Repeat</keyword>
<dbReference type="InterPro" id="IPR011990">
    <property type="entry name" value="TPR-like_helical_dom_sf"/>
</dbReference>
<dbReference type="PANTHER" id="PTHR45783">
    <property type="entry name" value="KINESIN LIGHT CHAIN"/>
    <property type="match status" value="1"/>
</dbReference>
<keyword evidence="4" id="KW-0802">TPR repeat</keyword>
<evidence type="ECO:0000256" key="4">
    <source>
        <dbReference type="ARBA" id="ARBA00022803"/>
    </source>
</evidence>
<dbReference type="EnsemblMetazoa" id="GPAI027754-RA">
    <property type="protein sequence ID" value="GPAI027754-PA"/>
    <property type="gene ID" value="GPAI027754"/>
</dbReference>
<evidence type="ECO:0000256" key="2">
    <source>
        <dbReference type="ARBA" id="ARBA00022490"/>
    </source>
</evidence>
<dbReference type="InterPro" id="IPR002151">
    <property type="entry name" value="Kinesin_light"/>
</dbReference>
<dbReference type="Gene3D" id="1.25.40.10">
    <property type="entry name" value="Tetratricopeptide repeat domain"/>
    <property type="match status" value="1"/>
</dbReference>
<dbReference type="SUPFAM" id="SSF48452">
    <property type="entry name" value="TPR-like"/>
    <property type="match status" value="1"/>
</dbReference>
<protein>
    <recommendedName>
        <fullName evidence="8">Kinesin light chain</fullName>
    </recommendedName>
</protein>
<reference evidence="7" key="1">
    <citation type="submission" date="2014-03" db="EMBL/GenBank/DDBJ databases">
        <authorList>
            <person name="Aksoy S."/>
            <person name="Warren W."/>
            <person name="Wilson R.K."/>
        </authorList>
    </citation>
    <scope>NUCLEOTIDE SEQUENCE [LARGE SCALE GENOMIC DNA]</scope>
    <source>
        <strain evidence="7">IAEA</strain>
    </source>
</reference>
<feature type="compositionally biased region" description="Basic and acidic residues" evidence="5">
    <location>
        <begin position="307"/>
        <end position="321"/>
    </location>
</feature>
<evidence type="ECO:0000256" key="5">
    <source>
        <dbReference type="SAM" id="MobiDB-lite"/>
    </source>
</evidence>
<organism evidence="6 7">
    <name type="scientific">Glossina pallidipes</name>
    <name type="common">Tsetse fly</name>
    <dbReference type="NCBI Taxonomy" id="7398"/>
    <lineage>
        <taxon>Eukaryota</taxon>
        <taxon>Metazoa</taxon>
        <taxon>Ecdysozoa</taxon>
        <taxon>Arthropoda</taxon>
        <taxon>Hexapoda</taxon>
        <taxon>Insecta</taxon>
        <taxon>Pterygota</taxon>
        <taxon>Neoptera</taxon>
        <taxon>Endopterygota</taxon>
        <taxon>Diptera</taxon>
        <taxon>Brachycera</taxon>
        <taxon>Muscomorpha</taxon>
        <taxon>Hippoboscoidea</taxon>
        <taxon>Glossinidae</taxon>
        <taxon>Glossina</taxon>
    </lineage>
</organism>
<evidence type="ECO:0000256" key="1">
    <source>
        <dbReference type="ARBA" id="ARBA00004496"/>
    </source>
</evidence>
<dbReference type="GO" id="GO:0005871">
    <property type="term" value="C:kinesin complex"/>
    <property type="evidence" value="ECO:0007669"/>
    <property type="project" value="InterPro"/>
</dbReference>
<dbReference type="STRING" id="7398.A0A1A9ZX24"/>
<evidence type="ECO:0000313" key="6">
    <source>
        <dbReference type="EnsemblMetazoa" id="GPAI027754-PA"/>
    </source>
</evidence>
<evidence type="ECO:0008006" key="8">
    <source>
        <dbReference type="Google" id="ProtNLM"/>
    </source>
</evidence>
<keyword evidence="2" id="KW-0963">Cytoplasm</keyword>
<proteinExistence type="predicted"/>
<evidence type="ECO:0000256" key="3">
    <source>
        <dbReference type="ARBA" id="ARBA00022737"/>
    </source>
</evidence>
<dbReference type="GO" id="GO:0019894">
    <property type="term" value="F:kinesin binding"/>
    <property type="evidence" value="ECO:0007669"/>
    <property type="project" value="TreeGrafter"/>
</dbReference>
<dbReference type="GO" id="GO:0007018">
    <property type="term" value="P:microtubule-based movement"/>
    <property type="evidence" value="ECO:0007669"/>
    <property type="project" value="TreeGrafter"/>
</dbReference>
<dbReference type="VEuPathDB" id="VectorBase:GPAI027754"/>
<feature type="compositionally biased region" description="Low complexity" evidence="5">
    <location>
        <begin position="23"/>
        <end position="34"/>
    </location>
</feature>
<evidence type="ECO:0000313" key="7">
    <source>
        <dbReference type="Proteomes" id="UP000092445"/>
    </source>
</evidence>
<dbReference type="GO" id="GO:0005737">
    <property type="term" value="C:cytoplasm"/>
    <property type="evidence" value="ECO:0007669"/>
    <property type="project" value="UniProtKB-SubCell"/>
</dbReference>
<dbReference type="Proteomes" id="UP000092445">
    <property type="component" value="Unassembled WGS sequence"/>
</dbReference>
<dbReference type="Pfam" id="PF13424">
    <property type="entry name" value="TPR_12"/>
    <property type="match status" value="1"/>
</dbReference>
<sequence length="327" mass="37416">MAKSQIISEKTCMLGNSEHQENESSPSSSNQNELSETKESKTLEKIFLDLLKMDMDERQIIKHLMGHLHVEMDNNNERERTEKTLKAEQNEDLDMTLVNKSHNISAHDMNSLDAESKHLELTLKASDDHFQQLKIIADKIEPKSANSLHNKAFCTTVQYVKNLKKEEKYLQSMQQEESEEKTVENNESKIDESSARVISIRLEKLHDLVLEYRDGSVNEPSDGKEKNPTTRFHRRTNVATLLTILAFMHKDLGNFKEALGLLNEALIIRLNNYGENHLAVVVTLKTLAKLYNSCDMTKEANAAAERASRIKREMQSKKEESPVIPKL</sequence>
<dbReference type="PANTHER" id="PTHR45783:SF3">
    <property type="entry name" value="KINESIN LIGHT CHAIN"/>
    <property type="match status" value="1"/>
</dbReference>